<comment type="catalytic activity">
    <reaction evidence="1">
        <text>ATP + protein L-histidine = ADP + protein N-phospho-L-histidine.</text>
        <dbReference type="EC" id="2.7.13.3"/>
    </reaction>
</comment>
<feature type="domain" description="Histidine kinase" evidence="10">
    <location>
        <begin position="235"/>
        <end position="445"/>
    </location>
</feature>
<dbReference type="GO" id="GO:0005524">
    <property type="term" value="F:ATP binding"/>
    <property type="evidence" value="ECO:0007669"/>
    <property type="project" value="UniProtKB-KW"/>
</dbReference>
<dbReference type="Pfam" id="PF02518">
    <property type="entry name" value="HATPase_c"/>
    <property type="match status" value="1"/>
</dbReference>
<feature type="transmembrane region" description="Helical" evidence="9">
    <location>
        <begin position="6"/>
        <end position="23"/>
    </location>
</feature>
<feature type="transmembrane region" description="Helical" evidence="9">
    <location>
        <begin position="187"/>
        <end position="211"/>
    </location>
</feature>
<evidence type="ECO:0000256" key="4">
    <source>
        <dbReference type="ARBA" id="ARBA00022679"/>
    </source>
</evidence>
<feature type="transmembrane region" description="Helical" evidence="9">
    <location>
        <begin position="156"/>
        <end position="181"/>
    </location>
</feature>
<dbReference type="CDD" id="cd00075">
    <property type="entry name" value="HATPase"/>
    <property type="match status" value="1"/>
</dbReference>
<gene>
    <name evidence="11" type="ORF">D5F53_10360</name>
</gene>
<dbReference type="InterPro" id="IPR003594">
    <property type="entry name" value="HATPase_dom"/>
</dbReference>
<dbReference type="AlphaFoldDB" id="A0A385TMJ3"/>
<evidence type="ECO:0000313" key="11">
    <source>
        <dbReference type="EMBL" id="AYB43667.1"/>
    </source>
</evidence>
<dbReference type="Gene3D" id="3.30.565.10">
    <property type="entry name" value="Histidine kinase-like ATPase, C-terminal domain"/>
    <property type="match status" value="1"/>
</dbReference>
<dbReference type="GO" id="GO:0004673">
    <property type="term" value="F:protein histidine kinase activity"/>
    <property type="evidence" value="ECO:0007669"/>
    <property type="project" value="UniProtKB-EC"/>
</dbReference>
<keyword evidence="8" id="KW-0902">Two-component regulatory system</keyword>
<accession>A0A385TMJ3</accession>
<sequence>MERCVLMYYVFALWSAAAVLLFNQPRREVNRWAAFFLWSAGIGGLTDWLAPSGFIPDAYGPWIQFLNHTLTPYGVLIFCMVYAGRPRHHRRKRDLKIKIGLLLPVFAMLAQVLLTKDYRIHYGWLFVWTCPYYVAACALLIGALSSEKNPQKRKSMWITTWIMVPTLLGVMLLINVGNIIWPGYDSFRYVSLFILYSMGVAVICTFVYGVLGVRLKFERDPLDRTMQAVSSGTTMLNHTIKNEVGKIAMSTDNVKRLLSPDNETALEQLDVIANASKHLLAMTGRMQQQMKAFKLVEQPVRADQLLAELQLREQERLRSHGIELKVLCTQRPWLLADAVHLKEAISNLISNSVEAMPDGGVIALTVTADRKGAAISVKDNGMGIPEEQQPLVFEPFYSTKGHRKSNFGLGLTYAYNVMKKSGGSVGLESRESVGTEITLYFPRSKIIRLSGREEP</sequence>
<evidence type="ECO:0000256" key="7">
    <source>
        <dbReference type="ARBA" id="ARBA00022840"/>
    </source>
</evidence>
<keyword evidence="7" id="KW-0067">ATP-binding</keyword>
<dbReference type="Proteomes" id="UP000266552">
    <property type="component" value="Chromosome"/>
</dbReference>
<evidence type="ECO:0000256" key="2">
    <source>
        <dbReference type="ARBA" id="ARBA00012438"/>
    </source>
</evidence>
<dbReference type="KEGG" id="plw:D5F53_10360"/>
<name>A0A385TMJ3_PAELA</name>
<evidence type="ECO:0000256" key="5">
    <source>
        <dbReference type="ARBA" id="ARBA00022741"/>
    </source>
</evidence>
<dbReference type="EC" id="2.7.13.3" evidence="2"/>
<reference evidence="11 12" key="1">
    <citation type="submission" date="2018-09" db="EMBL/GenBank/DDBJ databases">
        <title>Genome Sequence of Paenibacillus lautus Strain E7593-69, Azo Dye-Degrading Bacteria, Isolated from Commercial Tattoo Inks.</title>
        <authorList>
            <person name="Nho S.W."/>
            <person name="Kim S.-J."/>
            <person name="Kweon O."/>
            <person name="Cerniglia C.E."/>
        </authorList>
    </citation>
    <scope>NUCLEOTIDE SEQUENCE [LARGE SCALE GENOMIC DNA]</scope>
    <source>
        <strain evidence="11 12">E7593-69</strain>
    </source>
</reference>
<feature type="transmembrane region" description="Helical" evidence="9">
    <location>
        <begin position="95"/>
        <end position="114"/>
    </location>
</feature>
<dbReference type="InterPro" id="IPR036890">
    <property type="entry name" value="HATPase_C_sf"/>
</dbReference>
<dbReference type="PANTHER" id="PTHR43065:SF10">
    <property type="entry name" value="PEROXIDE STRESS-ACTIVATED HISTIDINE KINASE MAK3"/>
    <property type="match status" value="1"/>
</dbReference>
<dbReference type="PANTHER" id="PTHR43065">
    <property type="entry name" value="SENSOR HISTIDINE KINASE"/>
    <property type="match status" value="1"/>
</dbReference>
<keyword evidence="9" id="KW-0472">Membrane</keyword>
<keyword evidence="9" id="KW-0812">Transmembrane</keyword>
<dbReference type="PROSITE" id="PS50109">
    <property type="entry name" value="HIS_KIN"/>
    <property type="match status" value="1"/>
</dbReference>
<feature type="transmembrane region" description="Helical" evidence="9">
    <location>
        <begin position="120"/>
        <end position="144"/>
    </location>
</feature>
<keyword evidence="3" id="KW-0597">Phosphoprotein</keyword>
<dbReference type="EMBL" id="CP032412">
    <property type="protein sequence ID" value="AYB43667.1"/>
    <property type="molecule type" value="Genomic_DNA"/>
</dbReference>
<evidence type="ECO:0000256" key="6">
    <source>
        <dbReference type="ARBA" id="ARBA00022777"/>
    </source>
</evidence>
<evidence type="ECO:0000256" key="1">
    <source>
        <dbReference type="ARBA" id="ARBA00000085"/>
    </source>
</evidence>
<keyword evidence="5" id="KW-0547">Nucleotide-binding</keyword>
<feature type="transmembrane region" description="Helical" evidence="9">
    <location>
        <begin position="62"/>
        <end position="83"/>
    </location>
</feature>
<evidence type="ECO:0000256" key="9">
    <source>
        <dbReference type="SAM" id="Phobius"/>
    </source>
</evidence>
<keyword evidence="12" id="KW-1185">Reference proteome</keyword>
<evidence type="ECO:0000313" key="12">
    <source>
        <dbReference type="Proteomes" id="UP000266552"/>
    </source>
</evidence>
<protein>
    <recommendedName>
        <fullName evidence="2">histidine kinase</fullName>
        <ecNumber evidence="2">2.7.13.3</ecNumber>
    </recommendedName>
</protein>
<evidence type="ECO:0000259" key="10">
    <source>
        <dbReference type="PROSITE" id="PS50109"/>
    </source>
</evidence>
<feature type="transmembrane region" description="Helical" evidence="9">
    <location>
        <begin position="32"/>
        <end position="50"/>
    </location>
</feature>
<proteinExistence type="predicted"/>
<evidence type="ECO:0000256" key="3">
    <source>
        <dbReference type="ARBA" id="ARBA00022553"/>
    </source>
</evidence>
<dbReference type="SUPFAM" id="SSF55874">
    <property type="entry name" value="ATPase domain of HSP90 chaperone/DNA topoisomerase II/histidine kinase"/>
    <property type="match status" value="1"/>
</dbReference>
<keyword evidence="4" id="KW-0808">Transferase</keyword>
<keyword evidence="9" id="KW-1133">Transmembrane helix</keyword>
<dbReference type="GO" id="GO:0000160">
    <property type="term" value="P:phosphorelay signal transduction system"/>
    <property type="evidence" value="ECO:0007669"/>
    <property type="project" value="UniProtKB-KW"/>
</dbReference>
<evidence type="ECO:0000256" key="8">
    <source>
        <dbReference type="ARBA" id="ARBA00023012"/>
    </source>
</evidence>
<dbReference type="InterPro" id="IPR004358">
    <property type="entry name" value="Sig_transdc_His_kin-like_C"/>
</dbReference>
<dbReference type="SMART" id="SM00387">
    <property type="entry name" value="HATPase_c"/>
    <property type="match status" value="1"/>
</dbReference>
<organism evidence="11 12">
    <name type="scientific">Paenibacillus lautus</name>
    <name type="common">Bacillus lautus</name>
    <dbReference type="NCBI Taxonomy" id="1401"/>
    <lineage>
        <taxon>Bacteria</taxon>
        <taxon>Bacillati</taxon>
        <taxon>Bacillota</taxon>
        <taxon>Bacilli</taxon>
        <taxon>Bacillales</taxon>
        <taxon>Paenibacillaceae</taxon>
        <taxon>Paenibacillus</taxon>
    </lineage>
</organism>
<dbReference type="PRINTS" id="PR00344">
    <property type="entry name" value="BCTRLSENSOR"/>
</dbReference>
<keyword evidence="6 11" id="KW-0418">Kinase</keyword>
<dbReference type="InterPro" id="IPR005467">
    <property type="entry name" value="His_kinase_dom"/>
</dbReference>